<keyword evidence="10" id="KW-1185">Reference proteome</keyword>
<protein>
    <submittedName>
        <fullName evidence="9">Cytochrome c, class IC</fullName>
    </submittedName>
</protein>
<feature type="chain" id="PRO_5004228798" evidence="7">
    <location>
        <begin position="21"/>
        <end position="107"/>
    </location>
</feature>
<dbReference type="Pfam" id="PF00034">
    <property type="entry name" value="Cytochrom_C"/>
    <property type="match status" value="1"/>
</dbReference>
<evidence type="ECO:0000256" key="4">
    <source>
        <dbReference type="ARBA" id="ARBA00022982"/>
    </source>
</evidence>
<reference evidence="9 10" key="1">
    <citation type="journal article" date="2006" name="J. Bacteriol.">
        <title>The genome sequence of the obligately chemolithoautotrophic, facultatively anaerobic bacterium Thiobacillus denitrificans.</title>
        <authorList>
            <person name="Beller H.R."/>
            <person name="Chain P.S."/>
            <person name="Letain T.E."/>
            <person name="Chakicherla A."/>
            <person name="Larimer F.W."/>
            <person name="Richardson P.M."/>
            <person name="Coleman M.A."/>
            <person name="Wood A.P."/>
            <person name="Kelly D.P."/>
        </authorList>
    </citation>
    <scope>NUCLEOTIDE SEQUENCE [LARGE SCALE GENOMIC DNA]</scope>
    <source>
        <strain evidence="9 10">ATCC 25259</strain>
    </source>
</reference>
<feature type="signal peptide" evidence="7">
    <location>
        <begin position="1"/>
        <end position="20"/>
    </location>
</feature>
<dbReference type="InterPro" id="IPR050597">
    <property type="entry name" value="Cytochrome_c_Oxidase_Subunit"/>
</dbReference>
<dbReference type="GO" id="GO:0009055">
    <property type="term" value="F:electron transfer activity"/>
    <property type="evidence" value="ECO:0007669"/>
    <property type="project" value="InterPro"/>
</dbReference>
<dbReference type="eggNOG" id="COG2863">
    <property type="taxonomic scope" value="Bacteria"/>
</dbReference>
<dbReference type="EMBL" id="CP000116">
    <property type="protein sequence ID" value="AAZ97979.1"/>
    <property type="molecule type" value="Genomic_DNA"/>
</dbReference>
<evidence type="ECO:0000256" key="1">
    <source>
        <dbReference type="ARBA" id="ARBA00022448"/>
    </source>
</evidence>
<dbReference type="RefSeq" id="WP_011312538.1">
    <property type="nucleotide sequence ID" value="NC_007404.1"/>
</dbReference>
<dbReference type="OrthoDB" id="5295860at2"/>
<dbReference type="InterPro" id="IPR036909">
    <property type="entry name" value="Cyt_c-like_dom_sf"/>
</dbReference>
<dbReference type="SUPFAM" id="SSF46626">
    <property type="entry name" value="Cytochrome c"/>
    <property type="match status" value="1"/>
</dbReference>
<dbReference type="STRING" id="292415.Tbd_2026"/>
<dbReference type="Gene3D" id="1.10.760.10">
    <property type="entry name" value="Cytochrome c-like domain"/>
    <property type="match status" value="1"/>
</dbReference>
<dbReference type="PANTHER" id="PTHR33751:SF9">
    <property type="entry name" value="CYTOCHROME C4"/>
    <property type="match status" value="1"/>
</dbReference>
<evidence type="ECO:0000313" key="9">
    <source>
        <dbReference type="EMBL" id="AAZ97979.1"/>
    </source>
</evidence>
<evidence type="ECO:0000256" key="6">
    <source>
        <dbReference type="PROSITE-ProRule" id="PRU00433"/>
    </source>
</evidence>
<keyword evidence="4" id="KW-0249">Electron transport</keyword>
<keyword evidence="5 6" id="KW-0408">Iron</keyword>
<keyword evidence="2 6" id="KW-0349">Heme</keyword>
<evidence type="ECO:0000259" key="8">
    <source>
        <dbReference type="PROSITE" id="PS51007"/>
    </source>
</evidence>
<dbReference type="Proteomes" id="UP000008291">
    <property type="component" value="Chromosome"/>
</dbReference>
<sequence length="107" mass="11254">MKTPLIIAAALVFGVSMAHAGKGNAAAGKAKAEACAACHGVGGDSTVAGFPKLAGQHRDYLYHALQDYRSGKRKNPIMAEQVKTLSDADMADLAAYFAEQKGLRVKY</sequence>
<evidence type="ECO:0000256" key="5">
    <source>
        <dbReference type="ARBA" id="ARBA00023004"/>
    </source>
</evidence>
<evidence type="ECO:0000256" key="2">
    <source>
        <dbReference type="ARBA" id="ARBA00022617"/>
    </source>
</evidence>
<dbReference type="GO" id="GO:0020037">
    <property type="term" value="F:heme binding"/>
    <property type="evidence" value="ECO:0007669"/>
    <property type="project" value="InterPro"/>
</dbReference>
<dbReference type="KEGG" id="tbd:Tbd_2026"/>
<dbReference type="HOGENOM" id="CLU_128253_1_2_4"/>
<evidence type="ECO:0000313" key="10">
    <source>
        <dbReference type="Proteomes" id="UP000008291"/>
    </source>
</evidence>
<dbReference type="GO" id="GO:0046872">
    <property type="term" value="F:metal ion binding"/>
    <property type="evidence" value="ECO:0007669"/>
    <property type="project" value="UniProtKB-KW"/>
</dbReference>
<dbReference type="AlphaFoldDB" id="Q3SHB0"/>
<keyword evidence="3 6" id="KW-0479">Metal-binding</keyword>
<accession>Q3SHB0</accession>
<organism evidence="9 10">
    <name type="scientific">Thiobacillus denitrificans (strain ATCC 25259 / T1)</name>
    <dbReference type="NCBI Taxonomy" id="292415"/>
    <lineage>
        <taxon>Bacteria</taxon>
        <taxon>Pseudomonadati</taxon>
        <taxon>Pseudomonadota</taxon>
        <taxon>Betaproteobacteria</taxon>
        <taxon>Nitrosomonadales</taxon>
        <taxon>Thiobacillaceae</taxon>
        <taxon>Thiobacillus</taxon>
    </lineage>
</organism>
<dbReference type="PROSITE" id="PS51007">
    <property type="entry name" value="CYTC"/>
    <property type="match status" value="1"/>
</dbReference>
<dbReference type="PANTHER" id="PTHR33751">
    <property type="entry name" value="CBB3-TYPE CYTOCHROME C OXIDASE SUBUNIT FIXP"/>
    <property type="match status" value="1"/>
</dbReference>
<keyword evidence="7" id="KW-0732">Signal</keyword>
<name>Q3SHB0_THIDA</name>
<evidence type="ECO:0000256" key="3">
    <source>
        <dbReference type="ARBA" id="ARBA00022723"/>
    </source>
</evidence>
<gene>
    <name evidence="9" type="ordered locus">Tbd_2026</name>
</gene>
<evidence type="ECO:0000256" key="7">
    <source>
        <dbReference type="SAM" id="SignalP"/>
    </source>
</evidence>
<dbReference type="InterPro" id="IPR009056">
    <property type="entry name" value="Cyt_c-like_dom"/>
</dbReference>
<proteinExistence type="predicted"/>
<keyword evidence="1" id="KW-0813">Transport</keyword>
<feature type="domain" description="Cytochrome c" evidence="8">
    <location>
        <begin position="23"/>
        <end position="101"/>
    </location>
</feature>